<name>A0A7X2TMV9_9FIRM</name>
<dbReference type="EMBL" id="VUMV01000002">
    <property type="protein sequence ID" value="MST81562.1"/>
    <property type="molecule type" value="Genomic_DNA"/>
</dbReference>
<sequence length="240" mass="28208">MRVRICKKCGKPFECPTGQALYLCPKCHKKAKLSSVYRQRICQECGKTFWGYPKSKYCPDCQAERDKEAKKRYRQNLHKRKIGSIDYCEKCGKPYTVSSGRQRYCPVCAKQETVNNIRTIKRKYYADNKEKMSEHKKIMRDTEYVCVICGRSFKSDVPRVTCSEECAKEQKRRLQNRTEIKRGRRKIPEDEHYIHAHPSGVVGVTWCRGKWQAVWKKHYIGTFPTIEEAAAAIKNYRESN</sequence>
<dbReference type="Proteomes" id="UP000466864">
    <property type="component" value="Unassembled WGS sequence"/>
</dbReference>
<proteinExistence type="predicted"/>
<gene>
    <name evidence="1" type="ORF">FYJ60_04465</name>
</gene>
<comment type="caution">
    <text evidence="1">The sequence shown here is derived from an EMBL/GenBank/DDBJ whole genome shotgun (WGS) entry which is preliminary data.</text>
</comment>
<accession>A0A7X2TMV9</accession>
<reference evidence="1 2" key="1">
    <citation type="submission" date="2019-08" db="EMBL/GenBank/DDBJ databases">
        <title>In-depth cultivation of the pig gut microbiome towards novel bacterial diversity and tailored functional studies.</title>
        <authorList>
            <person name="Wylensek D."/>
            <person name="Hitch T.C.A."/>
            <person name="Clavel T."/>
        </authorList>
    </citation>
    <scope>NUCLEOTIDE SEQUENCE [LARGE SCALE GENOMIC DNA]</scope>
    <source>
        <strain evidence="1 2">Oil+RF-744-WCA-WT-13</strain>
    </source>
</reference>
<dbReference type="AlphaFoldDB" id="A0A7X2TMV9"/>
<organism evidence="1 2">
    <name type="scientific">Bilifractor porci</name>
    <dbReference type="NCBI Taxonomy" id="2606636"/>
    <lineage>
        <taxon>Bacteria</taxon>
        <taxon>Bacillati</taxon>
        <taxon>Bacillota</taxon>
        <taxon>Clostridia</taxon>
        <taxon>Lachnospirales</taxon>
        <taxon>Lachnospiraceae</taxon>
        <taxon>Bilifractor</taxon>
    </lineage>
</organism>
<keyword evidence="2" id="KW-1185">Reference proteome</keyword>
<dbReference type="RefSeq" id="WP_154457361.1">
    <property type="nucleotide sequence ID" value="NZ_VUMV01000002.1"/>
</dbReference>
<protein>
    <submittedName>
        <fullName evidence="1">Uncharacterized protein</fullName>
    </submittedName>
</protein>
<evidence type="ECO:0000313" key="2">
    <source>
        <dbReference type="Proteomes" id="UP000466864"/>
    </source>
</evidence>
<evidence type="ECO:0000313" key="1">
    <source>
        <dbReference type="EMBL" id="MST81562.1"/>
    </source>
</evidence>